<dbReference type="RefSeq" id="WP_107283832.1">
    <property type="nucleotide sequence ID" value="NZ_PYMC01000009.1"/>
</dbReference>
<dbReference type="CDD" id="cd01011">
    <property type="entry name" value="nicotinamidase"/>
    <property type="match status" value="1"/>
</dbReference>
<organism evidence="9 10">
    <name type="scientific">Photobacterium lipolyticum</name>
    <dbReference type="NCBI Taxonomy" id="266810"/>
    <lineage>
        <taxon>Bacteria</taxon>
        <taxon>Pseudomonadati</taxon>
        <taxon>Pseudomonadota</taxon>
        <taxon>Gammaproteobacteria</taxon>
        <taxon>Vibrionales</taxon>
        <taxon>Vibrionaceae</taxon>
        <taxon>Photobacterium</taxon>
    </lineage>
</organism>
<dbReference type="Proteomes" id="UP000240904">
    <property type="component" value="Unassembled WGS sequence"/>
</dbReference>
<dbReference type="OrthoDB" id="9791276at2"/>
<dbReference type="PANTHER" id="PTHR11080">
    <property type="entry name" value="PYRAZINAMIDASE/NICOTINAMIDASE"/>
    <property type="match status" value="1"/>
</dbReference>
<evidence type="ECO:0000259" key="8">
    <source>
        <dbReference type="Pfam" id="PF00857"/>
    </source>
</evidence>
<dbReference type="GO" id="GO:0019363">
    <property type="term" value="P:pyridine nucleotide biosynthetic process"/>
    <property type="evidence" value="ECO:0007669"/>
    <property type="project" value="UniProtKB-KW"/>
</dbReference>
<dbReference type="InterPro" id="IPR052347">
    <property type="entry name" value="Isochorismatase_Nicotinamidase"/>
</dbReference>
<evidence type="ECO:0000313" key="9">
    <source>
        <dbReference type="EMBL" id="PSW04304.1"/>
    </source>
</evidence>
<evidence type="ECO:0000256" key="2">
    <source>
        <dbReference type="ARBA" id="ARBA00022642"/>
    </source>
</evidence>
<dbReference type="Gene3D" id="3.40.50.850">
    <property type="entry name" value="Isochorismatase-like"/>
    <property type="match status" value="1"/>
</dbReference>
<dbReference type="PANTHER" id="PTHR11080:SF2">
    <property type="entry name" value="LD05707P"/>
    <property type="match status" value="1"/>
</dbReference>
<accession>A0A2T3MWF0</accession>
<protein>
    <recommendedName>
        <fullName evidence="6">nicotinamidase</fullName>
        <ecNumber evidence="6">3.5.1.19</ecNumber>
    </recommendedName>
    <alternativeName>
        <fullName evidence="7">Nicotinamide deamidase</fullName>
    </alternativeName>
</protein>
<evidence type="ECO:0000256" key="3">
    <source>
        <dbReference type="ARBA" id="ARBA00022723"/>
    </source>
</evidence>
<dbReference type="AlphaFoldDB" id="A0A2T3MWF0"/>
<dbReference type="GO" id="GO:0008936">
    <property type="term" value="F:nicotinamidase activity"/>
    <property type="evidence" value="ECO:0007669"/>
    <property type="project" value="UniProtKB-EC"/>
</dbReference>
<feature type="domain" description="Isochorismatase-like" evidence="8">
    <location>
        <begin position="14"/>
        <end position="192"/>
    </location>
</feature>
<gene>
    <name evidence="9" type="ORF">C9I89_13310</name>
</gene>
<evidence type="ECO:0000256" key="5">
    <source>
        <dbReference type="ARBA" id="ARBA00037900"/>
    </source>
</evidence>
<dbReference type="EMBL" id="PYMC01000009">
    <property type="protein sequence ID" value="PSW04304.1"/>
    <property type="molecule type" value="Genomic_DNA"/>
</dbReference>
<sequence length="201" mass="21995">MNSHRSLKLTSRDALILVDVQNDFLPGGSLAVPDGDQVVPVLNGYIKVFQKRQLPVIATRDWHPLNHCSFKNNGGIWPTHCVQHTHGAEFAGDLRLPEDVEIISKDDTPTLNSYSGFRCTDLSKQLRTKGCERLFIGGLATDYCVLNTVLDGIREGFDVVLLEDATRAVNLNPGDGDNAIARMKKAGATSIRGEVLENGIL</sequence>
<keyword evidence="10" id="KW-1185">Reference proteome</keyword>
<comment type="pathway">
    <text evidence="5">Cofactor biosynthesis; nicotinate biosynthesis; nicotinate from nicotinamide: step 1/1.</text>
</comment>
<dbReference type="EC" id="3.5.1.19" evidence="6"/>
<comment type="similarity">
    <text evidence="1">Belongs to the isochorismatase family.</text>
</comment>
<evidence type="ECO:0000256" key="7">
    <source>
        <dbReference type="ARBA" id="ARBA00043224"/>
    </source>
</evidence>
<dbReference type="InterPro" id="IPR000868">
    <property type="entry name" value="Isochorismatase-like_dom"/>
</dbReference>
<reference evidence="9 10" key="1">
    <citation type="submission" date="2018-03" db="EMBL/GenBank/DDBJ databases">
        <title>Whole genome sequencing of Histamine producing bacteria.</title>
        <authorList>
            <person name="Butler K."/>
        </authorList>
    </citation>
    <scope>NUCLEOTIDE SEQUENCE [LARGE SCALE GENOMIC DNA]</scope>
    <source>
        <strain evidence="9 10">DSM 16190</strain>
    </source>
</reference>
<dbReference type="InterPro" id="IPR036380">
    <property type="entry name" value="Isochorismatase-like_sf"/>
</dbReference>
<keyword evidence="3" id="KW-0479">Metal-binding</keyword>
<dbReference type="SUPFAM" id="SSF52499">
    <property type="entry name" value="Isochorismatase-like hydrolases"/>
    <property type="match status" value="1"/>
</dbReference>
<keyword evidence="2" id="KW-0662">Pyridine nucleotide biosynthesis</keyword>
<comment type="caution">
    <text evidence="9">The sequence shown here is derived from an EMBL/GenBank/DDBJ whole genome shotgun (WGS) entry which is preliminary data.</text>
</comment>
<proteinExistence type="inferred from homology"/>
<evidence type="ECO:0000256" key="4">
    <source>
        <dbReference type="ARBA" id="ARBA00022801"/>
    </source>
</evidence>
<keyword evidence="4" id="KW-0378">Hydrolase</keyword>
<name>A0A2T3MWF0_9GAMM</name>
<dbReference type="GO" id="GO:0046872">
    <property type="term" value="F:metal ion binding"/>
    <property type="evidence" value="ECO:0007669"/>
    <property type="project" value="UniProtKB-KW"/>
</dbReference>
<evidence type="ECO:0000313" key="10">
    <source>
        <dbReference type="Proteomes" id="UP000240904"/>
    </source>
</evidence>
<dbReference type="Pfam" id="PF00857">
    <property type="entry name" value="Isochorismatase"/>
    <property type="match status" value="1"/>
</dbReference>
<evidence type="ECO:0000256" key="1">
    <source>
        <dbReference type="ARBA" id="ARBA00006336"/>
    </source>
</evidence>
<evidence type="ECO:0000256" key="6">
    <source>
        <dbReference type="ARBA" id="ARBA00039017"/>
    </source>
</evidence>